<evidence type="ECO:0000313" key="1">
    <source>
        <dbReference type="EMBL" id="CAH2010328.1"/>
    </source>
</evidence>
<dbReference type="Proteomes" id="UP001152888">
    <property type="component" value="Unassembled WGS sequence"/>
</dbReference>
<keyword evidence="2" id="KW-1185">Reference proteome</keyword>
<accession>A0A9P0Q4C5</accession>
<sequence>MKDKGCLEDRQEDPYGYHFRGSRKIIITQNMASGSKHFQESLMADGVRHLRFNAVLIPAHSACDLTKSVSHLPNRKPCLGP</sequence>
<organism evidence="1 2">
    <name type="scientific">Acanthoscelides obtectus</name>
    <name type="common">Bean weevil</name>
    <name type="synonym">Bruchus obtectus</name>
    <dbReference type="NCBI Taxonomy" id="200917"/>
    <lineage>
        <taxon>Eukaryota</taxon>
        <taxon>Metazoa</taxon>
        <taxon>Ecdysozoa</taxon>
        <taxon>Arthropoda</taxon>
        <taxon>Hexapoda</taxon>
        <taxon>Insecta</taxon>
        <taxon>Pterygota</taxon>
        <taxon>Neoptera</taxon>
        <taxon>Endopterygota</taxon>
        <taxon>Coleoptera</taxon>
        <taxon>Polyphaga</taxon>
        <taxon>Cucujiformia</taxon>
        <taxon>Chrysomeloidea</taxon>
        <taxon>Chrysomelidae</taxon>
        <taxon>Bruchinae</taxon>
        <taxon>Bruchini</taxon>
        <taxon>Acanthoscelides</taxon>
    </lineage>
</organism>
<proteinExistence type="predicted"/>
<protein>
    <submittedName>
        <fullName evidence="1">Uncharacterized protein</fullName>
    </submittedName>
</protein>
<evidence type="ECO:0000313" key="2">
    <source>
        <dbReference type="Proteomes" id="UP001152888"/>
    </source>
</evidence>
<gene>
    <name evidence="1" type="ORF">ACAOBT_LOCUS31448</name>
</gene>
<name>A0A9P0Q4C5_ACAOB</name>
<dbReference type="EMBL" id="CAKOFQ010007963">
    <property type="protein sequence ID" value="CAH2010328.1"/>
    <property type="molecule type" value="Genomic_DNA"/>
</dbReference>
<comment type="caution">
    <text evidence="1">The sequence shown here is derived from an EMBL/GenBank/DDBJ whole genome shotgun (WGS) entry which is preliminary data.</text>
</comment>
<dbReference type="AlphaFoldDB" id="A0A9P0Q4C5"/>
<reference evidence="1" key="1">
    <citation type="submission" date="2022-03" db="EMBL/GenBank/DDBJ databases">
        <authorList>
            <person name="Sayadi A."/>
        </authorList>
    </citation>
    <scope>NUCLEOTIDE SEQUENCE</scope>
</reference>